<dbReference type="InterPro" id="IPR050300">
    <property type="entry name" value="GDXG_lipolytic_enzyme"/>
</dbReference>
<protein>
    <submittedName>
        <fullName evidence="4">Esterase</fullName>
    </submittedName>
</protein>
<evidence type="ECO:0000256" key="1">
    <source>
        <dbReference type="ARBA" id="ARBA00022801"/>
    </source>
</evidence>
<organism evidence="4 5">
    <name type="scientific">Ereboglobus luteus</name>
    <dbReference type="NCBI Taxonomy" id="1796921"/>
    <lineage>
        <taxon>Bacteria</taxon>
        <taxon>Pseudomonadati</taxon>
        <taxon>Verrucomicrobiota</taxon>
        <taxon>Opitutia</taxon>
        <taxon>Opitutales</taxon>
        <taxon>Opitutaceae</taxon>
        <taxon>Ereboglobus</taxon>
    </lineage>
</organism>
<dbReference type="PANTHER" id="PTHR48081:SF6">
    <property type="entry name" value="PEPTIDASE S9 PROLYL OLIGOPEPTIDASE CATALYTIC DOMAIN-CONTAINING PROTEIN"/>
    <property type="match status" value="1"/>
</dbReference>
<dbReference type="Pfam" id="PF20434">
    <property type="entry name" value="BD-FAE"/>
    <property type="match status" value="1"/>
</dbReference>
<dbReference type="PANTHER" id="PTHR48081">
    <property type="entry name" value="AB HYDROLASE SUPERFAMILY PROTEIN C4A8.06C"/>
    <property type="match status" value="1"/>
</dbReference>
<proteinExistence type="predicted"/>
<keyword evidence="5" id="KW-1185">Reference proteome</keyword>
<dbReference type="EMBL" id="CP023004">
    <property type="protein sequence ID" value="AWI10552.1"/>
    <property type="molecule type" value="Genomic_DNA"/>
</dbReference>
<evidence type="ECO:0000259" key="3">
    <source>
        <dbReference type="Pfam" id="PF20434"/>
    </source>
</evidence>
<feature type="domain" description="BD-FAE-like" evidence="3">
    <location>
        <begin position="58"/>
        <end position="251"/>
    </location>
</feature>
<dbReference type="OrthoDB" id="183207at2"/>
<gene>
    <name evidence="4" type="ORF">CKA38_06300</name>
</gene>
<evidence type="ECO:0000256" key="2">
    <source>
        <dbReference type="SAM" id="SignalP"/>
    </source>
</evidence>
<dbReference type="InterPro" id="IPR049492">
    <property type="entry name" value="BD-FAE-like_dom"/>
</dbReference>
<accession>A0A2U8E7G3</accession>
<dbReference type="InterPro" id="IPR029058">
    <property type="entry name" value="AB_hydrolase_fold"/>
</dbReference>
<reference evidence="4 5" key="1">
    <citation type="journal article" date="2018" name="Syst. Appl. Microbiol.">
        <title>Ereboglobus luteus gen. nov. sp. nov. from cockroach guts, and new insights into the oxygen relationship of the genera Opitutus and Didymococcus (Verrucomicrobia: Opitutaceae).</title>
        <authorList>
            <person name="Tegtmeier D."/>
            <person name="Belitz A."/>
            <person name="Radek R."/>
            <person name="Heimerl T."/>
            <person name="Brune A."/>
        </authorList>
    </citation>
    <scope>NUCLEOTIDE SEQUENCE [LARGE SCALE GENOMIC DNA]</scope>
    <source>
        <strain evidence="4 5">Ho45</strain>
    </source>
</reference>
<evidence type="ECO:0000313" key="5">
    <source>
        <dbReference type="Proteomes" id="UP000244896"/>
    </source>
</evidence>
<dbReference type="SUPFAM" id="SSF53474">
    <property type="entry name" value="alpha/beta-Hydrolases"/>
    <property type="match status" value="1"/>
</dbReference>
<dbReference type="Gene3D" id="3.40.50.1820">
    <property type="entry name" value="alpha/beta hydrolase"/>
    <property type="match status" value="1"/>
</dbReference>
<dbReference type="Proteomes" id="UP000244896">
    <property type="component" value="Chromosome"/>
</dbReference>
<dbReference type="KEGG" id="elut:CKA38_06300"/>
<feature type="chain" id="PRO_5015879136" evidence="2">
    <location>
        <begin position="22"/>
        <end position="293"/>
    </location>
</feature>
<dbReference type="GO" id="GO:0016787">
    <property type="term" value="F:hydrolase activity"/>
    <property type="evidence" value="ECO:0007669"/>
    <property type="project" value="UniProtKB-KW"/>
</dbReference>
<dbReference type="RefSeq" id="WP_108826449.1">
    <property type="nucleotide sequence ID" value="NZ_CP023004.1"/>
</dbReference>
<name>A0A2U8E7G3_9BACT</name>
<feature type="signal peptide" evidence="2">
    <location>
        <begin position="1"/>
        <end position="21"/>
    </location>
</feature>
<keyword evidence="2" id="KW-0732">Signal</keyword>
<dbReference type="AlphaFoldDB" id="A0A2U8E7G3"/>
<sequence length="293" mass="31691">MNIRTIAVALALILLSGAIHAASPVVVTHEKDIVYARKFGLALTIDVMQPAKPNGRGVLALISGGWKSSNAPVNPANYAEFLDHGYTVFAVRHGSQPKFVISEIAQDIHRAVRFVRHNAARWNVRPDRLGITGGSAGGHLSLTIGTKGGPGDPNAKDPVDRESSAVQAVACFYPPTDFLNYGKEGFDGAGTGTLKNYMKAFGQKAETPEGRQELGRELSPIYYITEKMPPTFIVHGDADKLVPLQQSEIFIQRAAKLGAVVRLHIKPGAAHGWKNKGPERALMADWFDKHLAD</sequence>
<evidence type="ECO:0000313" key="4">
    <source>
        <dbReference type="EMBL" id="AWI10552.1"/>
    </source>
</evidence>
<keyword evidence="1" id="KW-0378">Hydrolase</keyword>